<proteinExistence type="inferred from homology"/>
<evidence type="ECO:0000256" key="11">
    <source>
        <dbReference type="RuleBase" id="RU000589"/>
    </source>
</evidence>
<feature type="chain" id="PRO_5040528513" description="Pectinesterase" evidence="11">
    <location>
        <begin position="17"/>
        <end position="391"/>
    </location>
</feature>
<keyword evidence="5 11" id="KW-0964">Secreted</keyword>
<dbReference type="InterPro" id="IPR012334">
    <property type="entry name" value="Pectin_lyas_fold"/>
</dbReference>
<evidence type="ECO:0000313" key="14">
    <source>
        <dbReference type="Proteomes" id="UP000830671"/>
    </source>
</evidence>
<dbReference type="PANTHER" id="PTHR31321:SF127">
    <property type="entry name" value="PECTINESTERASE"/>
    <property type="match status" value="1"/>
</dbReference>
<evidence type="ECO:0000256" key="7">
    <source>
        <dbReference type="ARBA" id="ARBA00022801"/>
    </source>
</evidence>
<keyword evidence="7 11" id="KW-0378">Hydrolase</keyword>
<comment type="function">
    <text evidence="11">Involved in maceration and soft-rotting of plant tissue.</text>
</comment>
<comment type="catalytic activity">
    <reaction evidence="9 11">
        <text>[(1-&gt;4)-alpha-D-galacturonosyl methyl ester](n) + n H2O = [(1-&gt;4)-alpha-D-galacturonosyl](n) + n methanol + n H(+)</text>
        <dbReference type="Rhea" id="RHEA:22380"/>
        <dbReference type="Rhea" id="RHEA-COMP:14570"/>
        <dbReference type="Rhea" id="RHEA-COMP:14573"/>
        <dbReference type="ChEBI" id="CHEBI:15377"/>
        <dbReference type="ChEBI" id="CHEBI:15378"/>
        <dbReference type="ChEBI" id="CHEBI:17790"/>
        <dbReference type="ChEBI" id="CHEBI:140522"/>
        <dbReference type="ChEBI" id="CHEBI:140523"/>
        <dbReference type="EC" id="3.1.1.11"/>
    </reaction>
</comment>
<sequence length="391" mass="42413">MKSFLTALTFVTAALAASRTSAPSGCLTVKKSGGQYSTIQKAVDALSTTDSAKQCIFIDQGTYSEQVLVPARTAQLTIYGYTADTSSYAGNKVTITAKKSQADGLDNDGSATLRIKAKNFKLYNVNVANTYGKGSQAVALSAYSDSAFYASAFTGFRDTLLAQQGNQLYSKCLIQGATDFIFGQKAMAWFEKCDLRVVAASLGYVTANGRASSSDKSEYVFNSCSIAAASGKTVADGAYYLGRPWGQYAQVVFQKTSMTGVINSAGWKQWNDGDPRTANVLFGEYQNTGIGSPGHSRQLLQEVERCRHSRQHSGQQLHQRGLLRLRLHHGSLGIRDAACTDSSPRSLALFTDRNSKLKNELLRVHCPKIPREKIELLFCPSWTAPASYGPW</sequence>
<keyword evidence="6 11" id="KW-0732">Signal</keyword>
<keyword evidence="14" id="KW-1185">Reference proteome</keyword>
<evidence type="ECO:0000256" key="6">
    <source>
        <dbReference type="ARBA" id="ARBA00022729"/>
    </source>
</evidence>
<dbReference type="AlphaFoldDB" id="A0A9Q8WJB9"/>
<organism evidence="13 14">
    <name type="scientific">Colletotrichum lupini</name>
    <dbReference type="NCBI Taxonomy" id="145971"/>
    <lineage>
        <taxon>Eukaryota</taxon>
        <taxon>Fungi</taxon>
        <taxon>Dikarya</taxon>
        <taxon>Ascomycota</taxon>
        <taxon>Pezizomycotina</taxon>
        <taxon>Sordariomycetes</taxon>
        <taxon>Hypocreomycetidae</taxon>
        <taxon>Glomerellales</taxon>
        <taxon>Glomerellaceae</taxon>
        <taxon>Colletotrichum</taxon>
        <taxon>Colletotrichum acutatum species complex</taxon>
    </lineage>
</organism>
<evidence type="ECO:0000313" key="13">
    <source>
        <dbReference type="EMBL" id="UQC85509.1"/>
    </source>
</evidence>
<evidence type="ECO:0000256" key="9">
    <source>
        <dbReference type="ARBA" id="ARBA00047928"/>
    </source>
</evidence>
<evidence type="ECO:0000259" key="12">
    <source>
        <dbReference type="Pfam" id="PF01095"/>
    </source>
</evidence>
<comment type="subcellular location">
    <subcellularLocation>
        <location evidence="1 11">Secreted</location>
    </subcellularLocation>
</comment>
<dbReference type="EC" id="3.1.1.11" evidence="4 11"/>
<reference evidence="13" key="1">
    <citation type="journal article" date="2021" name="Mol. Plant Microbe Interact.">
        <title>Complete Genome Sequence of the Plant-Pathogenic Fungus Colletotrichum lupini.</title>
        <authorList>
            <person name="Baroncelli R."/>
            <person name="Pensec F."/>
            <person name="Da Lio D."/>
            <person name="Boufleur T."/>
            <person name="Vicente I."/>
            <person name="Sarrocco S."/>
            <person name="Picot A."/>
            <person name="Baraldi E."/>
            <person name="Sukno S."/>
            <person name="Thon M."/>
            <person name="Le Floch G."/>
        </authorList>
    </citation>
    <scope>NUCLEOTIDE SEQUENCE</scope>
    <source>
        <strain evidence="13">IMI 504893</strain>
    </source>
</reference>
<dbReference type="Proteomes" id="UP000830671">
    <property type="component" value="Chromosome 5"/>
</dbReference>
<comment type="similarity">
    <text evidence="3">Belongs to the pectinesterase family.</text>
</comment>
<evidence type="ECO:0000256" key="10">
    <source>
        <dbReference type="PROSITE-ProRule" id="PRU10040"/>
    </source>
</evidence>
<dbReference type="Gene3D" id="2.160.20.10">
    <property type="entry name" value="Single-stranded right-handed beta-helix, Pectin lyase-like"/>
    <property type="match status" value="1"/>
</dbReference>
<evidence type="ECO:0000256" key="5">
    <source>
        <dbReference type="ARBA" id="ARBA00022525"/>
    </source>
</evidence>
<dbReference type="RefSeq" id="XP_049147123.1">
    <property type="nucleotide sequence ID" value="XM_049289978.1"/>
</dbReference>
<dbReference type="GeneID" id="73344988"/>
<dbReference type="GO" id="GO:0045490">
    <property type="term" value="P:pectin catabolic process"/>
    <property type="evidence" value="ECO:0007669"/>
    <property type="project" value="UniProtKB-UniRule"/>
</dbReference>
<dbReference type="SUPFAM" id="SSF51126">
    <property type="entry name" value="Pectin lyase-like"/>
    <property type="match status" value="1"/>
</dbReference>
<feature type="active site" evidence="10">
    <location>
        <position position="179"/>
    </location>
</feature>
<evidence type="ECO:0000256" key="4">
    <source>
        <dbReference type="ARBA" id="ARBA00013229"/>
    </source>
</evidence>
<keyword evidence="8 11" id="KW-0063">Aspartyl esterase</keyword>
<feature type="signal peptide" evidence="11">
    <location>
        <begin position="1"/>
        <end position="16"/>
    </location>
</feature>
<dbReference type="Pfam" id="PF01095">
    <property type="entry name" value="Pectinesterase"/>
    <property type="match status" value="1"/>
</dbReference>
<evidence type="ECO:0000256" key="2">
    <source>
        <dbReference type="ARBA" id="ARBA00005184"/>
    </source>
</evidence>
<evidence type="ECO:0000256" key="8">
    <source>
        <dbReference type="ARBA" id="ARBA00023085"/>
    </source>
</evidence>
<dbReference type="GO" id="GO:0005576">
    <property type="term" value="C:extracellular region"/>
    <property type="evidence" value="ECO:0007669"/>
    <property type="project" value="UniProtKB-SubCell"/>
</dbReference>
<protein>
    <recommendedName>
        <fullName evidence="4 11">Pectinesterase</fullName>
        <ecNumber evidence="4 11">3.1.1.11</ecNumber>
    </recommendedName>
</protein>
<dbReference type="EMBL" id="CP019477">
    <property type="protein sequence ID" value="UQC85509.1"/>
    <property type="molecule type" value="Genomic_DNA"/>
</dbReference>
<evidence type="ECO:0000256" key="3">
    <source>
        <dbReference type="ARBA" id="ARBA00008891"/>
    </source>
</evidence>
<gene>
    <name evidence="13" type="ORF">CLUP02_11007</name>
</gene>
<dbReference type="InterPro" id="IPR011050">
    <property type="entry name" value="Pectin_lyase_fold/virulence"/>
</dbReference>
<comment type="pathway">
    <text evidence="2 11">Glycan metabolism; pectin degradation; 2-dehydro-3-deoxy-D-gluconate from pectin: step 1/5.</text>
</comment>
<dbReference type="FunFam" id="2.160.20.10:FF:000014">
    <property type="entry name" value="Pectinesterase"/>
    <property type="match status" value="1"/>
</dbReference>
<keyword evidence="11" id="KW-0961">Cell wall biogenesis/degradation</keyword>
<dbReference type="PROSITE" id="PS00503">
    <property type="entry name" value="PECTINESTERASE_2"/>
    <property type="match status" value="1"/>
</dbReference>
<dbReference type="InterPro" id="IPR033131">
    <property type="entry name" value="Pectinesterase_Asp_AS"/>
</dbReference>
<dbReference type="PANTHER" id="PTHR31321">
    <property type="entry name" value="ACYL-COA THIOESTER HYDROLASE YBHC-RELATED"/>
    <property type="match status" value="1"/>
</dbReference>
<feature type="domain" description="Pectinesterase catalytic" evidence="12">
    <location>
        <begin position="30"/>
        <end position="297"/>
    </location>
</feature>
<dbReference type="InterPro" id="IPR000070">
    <property type="entry name" value="Pectinesterase_cat"/>
</dbReference>
<name>A0A9Q8WJB9_9PEZI</name>
<dbReference type="GO" id="GO:0030599">
    <property type="term" value="F:pectinesterase activity"/>
    <property type="evidence" value="ECO:0007669"/>
    <property type="project" value="UniProtKB-UniRule"/>
</dbReference>
<dbReference type="GO" id="GO:0042545">
    <property type="term" value="P:cell wall modification"/>
    <property type="evidence" value="ECO:0007669"/>
    <property type="project" value="UniProtKB-UniRule"/>
</dbReference>
<evidence type="ECO:0000256" key="1">
    <source>
        <dbReference type="ARBA" id="ARBA00004613"/>
    </source>
</evidence>
<dbReference type="KEGG" id="clup:CLUP02_11007"/>
<accession>A0A9Q8WJB9</accession>